<feature type="compositionally biased region" description="Polar residues" evidence="11">
    <location>
        <begin position="1280"/>
        <end position="1296"/>
    </location>
</feature>
<dbReference type="Pfam" id="PF13540">
    <property type="entry name" value="RCC1_2"/>
    <property type="match status" value="1"/>
</dbReference>
<evidence type="ECO:0000256" key="11">
    <source>
        <dbReference type="SAM" id="MobiDB-lite"/>
    </source>
</evidence>
<keyword evidence="6" id="KW-0210">Decarboxylase</keyword>
<dbReference type="InterPro" id="IPR009091">
    <property type="entry name" value="RCC1/BLIP-II"/>
</dbReference>
<dbReference type="InterPro" id="IPR000408">
    <property type="entry name" value="Reg_chr_condens"/>
</dbReference>
<evidence type="ECO:0000313" key="13">
    <source>
        <dbReference type="Proteomes" id="UP000325395"/>
    </source>
</evidence>
<gene>
    <name evidence="12" type="ORF">BDV36DRAFT_289521</name>
</gene>
<dbReference type="InterPro" id="IPR015424">
    <property type="entry name" value="PyrdxlP-dep_Trfase"/>
</dbReference>
<reference evidence="12 13" key="1">
    <citation type="submission" date="2019-04" db="EMBL/GenBank/DDBJ databases">
        <authorList>
            <consortium name="DOE Joint Genome Institute"/>
            <person name="Mondo S."/>
            <person name="Kjaerbolling I."/>
            <person name="Vesth T."/>
            <person name="Frisvad J.C."/>
            <person name="Nybo J.L."/>
            <person name="Theobald S."/>
            <person name="Kildgaard S."/>
            <person name="Isbrandt T."/>
            <person name="Kuo A."/>
            <person name="Sato A."/>
            <person name="Lyhne E.K."/>
            <person name="Kogle M.E."/>
            <person name="Wiebenga A."/>
            <person name="Kun R.S."/>
            <person name="Lubbers R.J."/>
            <person name="Makela M.R."/>
            <person name="Barry K."/>
            <person name="Chovatia M."/>
            <person name="Clum A."/>
            <person name="Daum C."/>
            <person name="Haridas S."/>
            <person name="He G."/>
            <person name="LaButti K."/>
            <person name="Lipzen A."/>
            <person name="Riley R."/>
            <person name="Salamov A."/>
            <person name="Simmons B.A."/>
            <person name="Magnuson J.K."/>
            <person name="Henrissat B."/>
            <person name="Mortensen U.H."/>
            <person name="Larsen T.O."/>
            <person name="Devries R.P."/>
            <person name="Grigoriev I.V."/>
            <person name="Machida M."/>
            <person name="Baker S.E."/>
            <person name="Andersen M.R."/>
            <person name="Cantor M.N."/>
            <person name="Hua S.X."/>
        </authorList>
    </citation>
    <scope>NUCLEOTIDE SEQUENCE [LARGE SCALE GENOMIC DNA]</scope>
    <source>
        <strain evidence="12 13">CBS 117616</strain>
    </source>
</reference>
<dbReference type="SUPFAM" id="SSF53383">
    <property type="entry name" value="PLP-dependent transferases"/>
    <property type="match status" value="1"/>
</dbReference>
<comment type="function">
    <text evidence="9">RNA-binding nucleolar protein required for pre-rRNA processing. Involved in production of 18S rRNA and assembly of small ribosomal subunit.</text>
</comment>
<keyword evidence="5" id="KW-0677">Repeat</keyword>
<feature type="repeat" description="RCC1" evidence="10">
    <location>
        <begin position="287"/>
        <end position="348"/>
    </location>
</feature>
<organism evidence="12 13">
    <name type="scientific">Aspergillus pseudocaelatus</name>
    <dbReference type="NCBI Taxonomy" id="1825620"/>
    <lineage>
        <taxon>Eukaryota</taxon>
        <taxon>Fungi</taxon>
        <taxon>Dikarya</taxon>
        <taxon>Ascomycota</taxon>
        <taxon>Pezizomycotina</taxon>
        <taxon>Eurotiomycetes</taxon>
        <taxon>Eurotiomycetidae</taxon>
        <taxon>Eurotiales</taxon>
        <taxon>Aspergillaceae</taxon>
        <taxon>Aspergillus</taxon>
        <taxon>Aspergillus subgen. Circumdati</taxon>
    </lineage>
</organism>
<dbReference type="EMBL" id="ML735936">
    <property type="protein sequence ID" value="KAE8410519.1"/>
    <property type="molecule type" value="Genomic_DNA"/>
</dbReference>
<keyword evidence="13" id="KW-1185">Reference proteome</keyword>
<keyword evidence="3" id="KW-0690">Ribosome biogenesis</keyword>
<evidence type="ECO:0000256" key="3">
    <source>
        <dbReference type="ARBA" id="ARBA00022517"/>
    </source>
</evidence>
<feature type="compositionally biased region" description="Basic and acidic residues" evidence="11">
    <location>
        <begin position="538"/>
        <end position="554"/>
    </location>
</feature>
<dbReference type="Gene3D" id="1.25.10.10">
    <property type="entry name" value="Leucine-rich Repeat Variant"/>
    <property type="match status" value="2"/>
</dbReference>
<dbReference type="SMART" id="SM00025">
    <property type="entry name" value="Pumilio"/>
    <property type="match status" value="6"/>
</dbReference>
<feature type="region of interest" description="Disordered" evidence="11">
    <location>
        <begin position="468"/>
        <end position="492"/>
    </location>
</feature>
<evidence type="ECO:0000256" key="1">
    <source>
        <dbReference type="ARBA" id="ARBA00001933"/>
    </source>
</evidence>
<evidence type="ECO:0000256" key="6">
    <source>
        <dbReference type="ARBA" id="ARBA00022793"/>
    </source>
</evidence>
<feature type="region of interest" description="Disordered" evidence="11">
    <location>
        <begin position="1278"/>
        <end position="1298"/>
    </location>
</feature>
<comment type="cofactor">
    <cofactor evidence="1">
        <name>pyridoxal 5'-phosphate</name>
        <dbReference type="ChEBI" id="CHEBI:597326"/>
    </cofactor>
</comment>
<dbReference type="InterPro" id="IPR001313">
    <property type="entry name" value="Pumilio_RNA-bd_rpt"/>
</dbReference>
<accession>A0ABQ6W045</accession>
<evidence type="ECO:0000256" key="10">
    <source>
        <dbReference type="PROSITE-ProRule" id="PRU00235"/>
    </source>
</evidence>
<dbReference type="InterPro" id="IPR011989">
    <property type="entry name" value="ARM-like"/>
</dbReference>
<proteinExistence type="inferred from homology"/>
<sequence>MWTSRARQPVTNIVTVSRRLPRCARPAVISWRRGYASHGPHASEQSGSSSRWLKTSLGLVGTGAAAFLVYTYATLDKNQAGSQADSKTQDLSRAAEQLDSQLRFFDGQVLRDLKLSDKSGAAISENGDLIQWGKGYSESDFKPTKTLTGKNLTSLCMSNDRILALSSDGSVYSLPIAKDDQQSGRKPKESSWVPFWSAKSGLGEKVTMLRGGLEHALLLTSHGRVFSVASSTESYPSFGQLGVPGLTWATRPKGPIDMCHEIEAFKGTKITQIATGDYHSLALSKDGSLFTFGDNSFGQLGMAFDSTLPFSDTPTSVPIKKLYKGNIWFPKVTGIAAGGANSFFTVDAQRIVGPGENPSTVRDLDRITADTWTCGRGIWGALGNGKWTHMQDAPTKVKSLSGLFEYDERRKKLTPIRLRDLSVGTTHVSAVMNNDAHIDSSPSNSLNDASNFGFDVLFWGGNEHFQLGTGRRSNQSKPTHINAPPEDKGELAEQEARLQVMPRHKGKVGSRTINMEQRVECGRHISAIYSSNQKRGRRAAEKAEKDAAKRKREEAPEDSLSKRLKPSTDEANEINQGADYIPFDENYNENYDGNYDEHQIDAPAGDMPFYGLLDPEEQEYFSRANEVLELNQFQDAEERRIFVDSVYREADGKELKIACSQGCSRLMEKLISMSDMRQIHRLFNKFIGHFLNLVQHRFASHCCETLFINAAPGITQKASKSKSDRIDVDEEGEEPEPELSLAEMFIKVVEELEGNWGYLLTERFASHTIRVLLLVLAGEPVDVSANDSVVASRKKEKLGLLQGETQDGDAPAQKRNVPDAFEATLKKIMKDMVSVLDDTYLRALATHPVGNPVLQVLVSLELSHFGKSSAKDPNSITRRLIPDENFEEGSETTTFVRGLLYDPVGSRLLETIVRCMPGKAFKGLYKNFIRDQITSFARNITAGYVVLRVLERLGKDDLQQALERIVPQVPSLLERSRMVVPKVLIERCLVRGVDTAPLARALEEAYDKDPARRLEQILRLESTTQEESEESEQKPKAANIAPSQSLTGEKLHGSLLAQTMLTAPGPISGLIYSSLLAQSPESLVKIAKDPTASRVLQQALTVPTSTTQFRRQFAPRFTSHLKELALDSSGSHVVDALWPATKDIFFIKERMAQELTQHEMALRDSFVGRAVWRNWAMDLYKRRRGEWAVKAKGIDNNNGFGERPKSRIELARAKFAAKAEEDAKKGAQKGITISHRWRFLPRPAARKKCKLLSAVEDLLIPFIRSADEDPLGQKALENGVNGTNGSHNNIKPSGTSLVDHKKPDELQSILQLELPEQGTGQDGLVEALQKVLRYSVNTWHQGFLDKLYASTNAPGVASELILAALNTNVHVYQVSPALTVIEKFTGKQLASLFGLYGPRAGGISVQGGSASNTTSIVIARNNLFPATKRDGNGDYQFVLFTSAHGHYSIEKAAQMLGLGSSSVWSVPIDTQGRMIPAELENLVRKALKENRTPFYVNATAGTTVMGSFDPFDEIATICKKYNLWFHVDGSWGGSFVFSKRQRQKLAGAEKADSIAINPHKMLGVPVTCSFLLAADLRRFHRANTLPAGYLFHNEDTELPEANGCNGTVESELGVDSPEVWDLADLTLQCGRRADSLKLFLGWTYYGTAGYEKQIDTACDIAAHLATLVAENPNFILVSENPPPCLQVCFYYAPGGQFLHPRGIVSDEAERGKANSKVTEQVTHAIVNKGFMVDFAPPSGDEDAVGNGKFFRCVVNVQTTKETVEALLRAIEEVGPGIIENMKVQNVPRNFNRPGERGHGPVVNHP</sequence>
<dbReference type="PANTHER" id="PTHR45677:SF8">
    <property type="entry name" value="CYSTEINE SULFINIC ACID DECARBOXYLASE"/>
    <property type="match status" value="1"/>
</dbReference>
<feature type="repeat" description="RCC1" evidence="10">
    <location>
        <begin position="223"/>
        <end position="286"/>
    </location>
</feature>
<keyword evidence="8" id="KW-0456">Lyase</keyword>
<dbReference type="PANTHER" id="PTHR45677">
    <property type="entry name" value="GLUTAMATE DECARBOXYLASE-RELATED"/>
    <property type="match status" value="1"/>
</dbReference>
<dbReference type="Pfam" id="PF00282">
    <property type="entry name" value="Pyridoxal_deC"/>
    <property type="match status" value="1"/>
</dbReference>
<dbReference type="PROSITE" id="PS00626">
    <property type="entry name" value="RCC1_2"/>
    <property type="match status" value="1"/>
</dbReference>
<evidence type="ECO:0000256" key="7">
    <source>
        <dbReference type="ARBA" id="ARBA00022898"/>
    </source>
</evidence>
<dbReference type="Gene3D" id="3.90.1150.170">
    <property type="match status" value="1"/>
</dbReference>
<dbReference type="Pfam" id="PF22493">
    <property type="entry name" value="PUF_NOP9"/>
    <property type="match status" value="1"/>
</dbReference>
<dbReference type="InterPro" id="IPR016024">
    <property type="entry name" value="ARM-type_fold"/>
</dbReference>
<evidence type="ECO:0000256" key="8">
    <source>
        <dbReference type="ARBA" id="ARBA00023239"/>
    </source>
</evidence>
<keyword evidence="7" id="KW-0663">Pyridoxal phosphate</keyword>
<dbReference type="PROSITE" id="PS50012">
    <property type="entry name" value="RCC1_3"/>
    <property type="match status" value="2"/>
</dbReference>
<evidence type="ECO:0000256" key="5">
    <source>
        <dbReference type="ARBA" id="ARBA00022737"/>
    </source>
</evidence>
<feature type="region of interest" description="Disordered" evidence="11">
    <location>
        <begin position="530"/>
        <end position="573"/>
    </location>
</feature>
<keyword evidence="4" id="KW-0698">rRNA processing</keyword>
<protein>
    <recommendedName>
        <fullName evidence="14">Pyridoxal phosphate-dependent transferase</fullName>
    </recommendedName>
</protein>
<dbReference type="Gene3D" id="2.130.10.30">
    <property type="entry name" value="Regulator of chromosome condensation 1/beta-lactamase-inhibitor protein II"/>
    <property type="match status" value="1"/>
</dbReference>
<evidence type="ECO:0000256" key="9">
    <source>
        <dbReference type="ARBA" id="ARBA00024893"/>
    </source>
</evidence>
<dbReference type="Proteomes" id="UP000325395">
    <property type="component" value="Unassembled WGS sequence"/>
</dbReference>
<feature type="region of interest" description="Disordered" evidence="11">
    <location>
        <begin position="1021"/>
        <end position="1040"/>
    </location>
</feature>
<dbReference type="Gene3D" id="3.40.640.10">
    <property type="entry name" value="Type I PLP-dependent aspartate aminotransferase-like (Major domain)"/>
    <property type="match status" value="1"/>
</dbReference>
<evidence type="ECO:0000256" key="4">
    <source>
        <dbReference type="ARBA" id="ARBA00022552"/>
    </source>
</evidence>
<comment type="similarity">
    <text evidence="2">Belongs to the group II decarboxylase family.</text>
</comment>
<evidence type="ECO:0008006" key="14">
    <source>
        <dbReference type="Google" id="ProtNLM"/>
    </source>
</evidence>
<dbReference type="InterPro" id="IPR015421">
    <property type="entry name" value="PyrdxlP-dep_Trfase_major"/>
</dbReference>
<evidence type="ECO:0000313" key="12">
    <source>
        <dbReference type="EMBL" id="KAE8410519.1"/>
    </source>
</evidence>
<dbReference type="SUPFAM" id="SSF48371">
    <property type="entry name" value="ARM repeat"/>
    <property type="match status" value="1"/>
</dbReference>
<name>A0ABQ6W045_9EURO</name>
<dbReference type="SUPFAM" id="SSF50985">
    <property type="entry name" value="RCC1/BLIP-II"/>
    <property type="match status" value="1"/>
</dbReference>
<evidence type="ECO:0000256" key="2">
    <source>
        <dbReference type="ARBA" id="ARBA00009533"/>
    </source>
</evidence>
<dbReference type="InterPro" id="IPR002129">
    <property type="entry name" value="PyrdxlP-dep_de-COase"/>
</dbReference>